<dbReference type="InterPro" id="IPR006119">
    <property type="entry name" value="Resolv_N"/>
</dbReference>
<dbReference type="InterPro" id="IPR050639">
    <property type="entry name" value="SSR_resolvase"/>
</dbReference>
<reference evidence="3 4" key="1">
    <citation type="journal article" date="2019" name="Nat. Med.">
        <title>A library of human gut bacterial isolates paired with longitudinal multiomics data enables mechanistic microbiome research.</title>
        <authorList>
            <person name="Poyet M."/>
            <person name="Groussin M."/>
            <person name="Gibbons S.M."/>
            <person name="Avila-Pacheco J."/>
            <person name="Jiang X."/>
            <person name="Kearney S.M."/>
            <person name="Perrotta A.R."/>
            <person name="Berdy B."/>
            <person name="Zhao S."/>
            <person name="Lieberman T.D."/>
            <person name="Swanson P.K."/>
            <person name="Smith M."/>
            <person name="Roesemann S."/>
            <person name="Alexander J.E."/>
            <person name="Rich S.A."/>
            <person name="Livny J."/>
            <person name="Vlamakis H."/>
            <person name="Clish C."/>
            <person name="Bullock K."/>
            <person name="Deik A."/>
            <person name="Scott J."/>
            <person name="Pierce K.A."/>
            <person name="Xavier R.J."/>
            <person name="Alm E.J."/>
        </authorList>
    </citation>
    <scope>NUCLEOTIDE SEQUENCE [LARGE SCALE GENOMIC DNA]</scope>
    <source>
        <strain evidence="3 4">BIOML-A1</strain>
    </source>
</reference>
<dbReference type="Gene3D" id="3.40.50.1390">
    <property type="entry name" value="Resolvase, N-terminal catalytic domain"/>
    <property type="match status" value="1"/>
</dbReference>
<dbReference type="InterPro" id="IPR036162">
    <property type="entry name" value="Resolvase-like_N_sf"/>
</dbReference>
<dbReference type="AlphaFoldDB" id="A0A6L8T3Z2"/>
<dbReference type="InterPro" id="IPR011109">
    <property type="entry name" value="DNA_bind_recombinase_dom"/>
</dbReference>
<dbReference type="EMBL" id="WWVQ01000014">
    <property type="protein sequence ID" value="MZL33141.1"/>
    <property type="molecule type" value="Genomic_DNA"/>
</dbReference>
<evidence type="ECO:0000259" key="1">
    <source>
        <dbReference type="PROSITE" id="PS51736"/>
    </source>
</evidence>
<evidence type="ECO:0000313" key="3">
    <source>
        <dbReference type="EMBL" id="MZL33141.1"/>
    </source>
</evidence>
<dbReference type="PROSITE" id="PS51736">
    <property type="entry name" value="RECOMBINASES_3"/>
    <property type="match status" value="1"/>
</dbReference>
<organism evidence="3 4">
    <name type="scientific">Blautia wexlerae</name>
    <dbReference type="NCBI Taxonomy" id="418240"/>
    <lineage>
        <taxon>Bacteria</taxon>
        <taxon>Bacillati</taxon>
        <taxon>Bacillota</taxon>
        <taxon>Clostridia</taxon>
        <taxon>Lachnospirales</taxon>
        <taxon>Lachnospiraceae</taxon>
        <taxon>Blautia</taxon>
    </lineage>
</organism>
<feature type="domain" description="Resolvase/invertase-type recombinase catalytic" evidence="1">
    <location>
        <begin position="21"/>
        <end position="174"/>
    </location>
</feature>
<dbReference type="Pfam" id="PF07508">
    <property type="entry name" value="Recombinase"/>
    <property type="match status" value="1"/>
</dbReference>
<name>A0A6L8T3Z2_9FIRM</name>
<accession>A0A6L8T3Z2</accession>
<dbReference type="SUPFAM" id="SSF53041">
    <property type="entry name" value="Resolvase-like"/>
    <property type="match status" value="1"/>
</dbReference>
<dbReference type="Proteomes" id="UP000477285">
    <property type="component" value="Unassembled WGS sequence"/>
</dbReference>
<dbReference type="SMART" id="SM00857">
    <property type="entry name" value="Resolvase"/>
    <property type="match status" value="1"/>
</dbReference>
<dbReference type="Pfam" id="PF13408">
    <property type="entry name" value="Zn_ribbon_recom"/>
    <property type="match status" value="1"/>
</dbReference>
<dbReference type="GO" id="GO:0003677">
    <property type="term" value="F:DNA binding"/>
    <property type="evidence" value="ECO:0007669"/>
    <property type="project" value="InterPro"/>
</dbReference>
<dbReference type="PROSITE" id="PS51737">
    <property type="entry name" value="RECOMBINASE_DNA_BIND"/>
    <property type="match status" value="1"/>
</dbReference>
<dbReference type="GO" id="GO:0000150">
    <property type="term" value="F:DNA strand exchange activity"/>
    <property type="evidence" value="ECO:0007669"/>
    <property type="project" value="InterPro"/>
</dbReference>
<dbReference type="PANTHER" id="PTHR30461">
    <property type="entry name" value="DNA-INVERTASE FROM LAMBDOID PROPHAGE"/>
    <property type="match status" value="1"/>
</dbReference>
<evidence type="ECO:0000313" key="4">
    <source>
        <dbReference type="Proteomes" id="UP000477285"/>
    </source>
</evidence>
<gene>
    <name evidence="3" type="ORF">GT728_07975</name>
</gene>
<dbReference type="InterPro" id="IPR025827">
    <property type="entry name" value="Zn_ribbon_recom_dom"/>
</dbReference>
<dbReference type="Gene3D" id="3.90.1750.20">
    <property type="entry name" value="Putative Large Serine Recombinase, Chain B, Domain 2"/>
    <property type="match status" value="1"/>
</dbReference>
<dbReference type="RefSeq" id="WP_147418535.1">
    <property type="nucleotide sequence ID" value="NZ_AP031426.1"/>
</dbReference>
<dbReference type="InterPro" id="IPR038109">
    <property type="entry name" value="DNA_bind_recomb_sf"/>
</dbReference>
<proteinExistence type="predicted"/>
<evidence type="ECO:0000259" key="2">
    <source>
        <dbReference type="PROSITE" id="PS51737"/>
    </source>
</evidence>
<feature type="domain" description="Recombinase" evidence="2">
    <location>
        <begin position="182"/>
        <end position="324"/>
    </location>
</feature>
<dbReference type="PANTHER" id="PTHR30461:SF23">
    <property type="entry name" value="DNA RECOMBINASE-RELATED"/>
    <property type="match status" value="1"/>
</dbReference>
<protein>
    <submittedName>
        <fullName evidence="3">Recombinase family protein</fullName>
    </submittedName>
</protein>
<sequence>MPRVSKRTKKAETQPQIKYYRTYIYLRLSEKDGGHGRRDSIYIQKQICVDFAKKHPEMLIMKVYTDNGVTGTTFERKAFEELMTDVRAGKVDCIIVKDFSRFGRDALDAVDLIDVIFPTLDVRFISVLDEYDSENPACVQDRVTNILKHFMNDYYAREVSSKLIQAHKISREKGEYWGGRPPYGYERAEDNNKKLVPEKTERKIVQKIFYWYVFEDMSSYDMARELNGGGIPSPTESYEIRRFGKVKRKKRIYWGADTIQRILQNPLYIGAAVSGKTKQMLCENLPFQIIPKEQWEIQENVWEPLIERTVFEQAQQILKERWKDNLEIWAASIAGKGSANGPLLGRIYCGCCGKRMKRSRTGRNGKQERMSYRCSTAEITDETECLKYINEKCVFQAVRGALQYQMKLASDYHTKYGMDFYRKLEKETSLIIKKSKGDYEKYEGKLEQLFEHYATGLIDREEYLEFKETYLSEQEQAHKKLKEKQIYYQNILERLMAKIDWADELIKYQGVTEITREIVERFIEKVVVKSATEITVYFWFGDIFEQEVPDMERGLLDAV</sequence>
<dbReference type="Pfam" id="PF00239">
    <property type="entry name" value="Resolvase"/>
    <property type="match status" value="1"/>
</dbReference>
<comment type="caution">
    <text evidence="3">The sequence shown here is derived from an EMBL/GenBank/DDBJ whole genome shotgun (WGS) entry which is preliminary data.</text>
</comment>